<evidence type="ECO:0000313" key="3">
    <source>
        <dbReference type="EMBL" id="KAH8030579.1"/>
    </source>
</evidence>
<feature type="compositionally biased region" description="Low complexity" evidence="1">
    <location>
        <begin position="1"/>
        <end position="19"/>
    </location>
</feature>
<keyword evidence="2" id="KW-1133">Transmembrane helix</keyword>
<keyword evidence="2" id="KW-0812">Transmembrane</keyword>
<feature type="region of interest" description="Disordered" evidence="1">
    <location>
        <begin position="1"/>
        <end position="20"/>
    </location>
</feature>
<feature type="transmembrane region" description="Helical" evidence="2">
    <location>
        <begin position="135"/>
        <end position="159"/>
    </location>
</feature>
<comment type="caution">
    <text evidence="3">The sequence shown here is derived from an EMBL/GenBank/DDBJ whole genome shotgun (WGS) entry which is preliminary data.</text>
</comment>
<proteinExistence type="predicted"/>
<reference evidence="3" key="2">
    <citation type="submission" date="2021-09" db="EMBL/GenBank/DDBJ databases">
        <authorList>
            <person name="Jia N."/>
            <person name="Wang J."/>
            <person name="Shi W."/>
            <person name="Du L."/>
            <person name="Sun Y."/>
            <person name="Zhan W."/>
            <person name="Jiang J."/>
            <person name="Wang Q."/>
            <person name="Zhang B."/>
            <person name="Ji P."/>
            <person name="Sakyi L.B."/>
            <person name="Cui X."/>
            <person name="Yuan T."/>
            <person name="Jiang B."/>
            <person name="Yang W."/>
            <person name="Lam T.T.-Y."/>
            <person name="Chang Q."/>
            <person name="Ding S."/>
            <person name="Wang X."/>
            <person name="Zhu J."/>
            <person name="Ruan X."/>
            <person name="Zhao L."/>
            <person name="Wei J."/>
            <person name="Que T."/>
            <person name="Du C."/>
            <person name="Cheng J."/>
            <person name="Dai P."/>
            <person name="Han X."/>
            <person name="Huang E."/>
            <person name="Gao Y."/>
            <person name="Liu J."/>
            <person name="Shao H."/>
            <person name="Ye R."/>
            <person name="Li L."/>
            <person name="Wei W."/>
            <person name="Wang X."/>
            <person name="Wang C."/>
            <person name="Huo Q."/>
            <person name="Li W."/>
            <person name="Guo W."/>
            <person name="Chen H."/>
            <person name="Chen S."/>
            <person name="Zhou L."/>
            <person name="Zhou L."/>
            <person name="Ni X."/>
            <person name="Tian J."/>
            <person name="Zhou Y."/>
            <person name="Sheng Y."/>
            <person name="Liu T."/>
            <person name="Pan Y."/>
            <person name="Xia L."/>
            <person name="Li J."/>
            <person name="Zhao F."/>
            <person name="Cao W."/>
        </authorList>
    </citation>
    <scope>NUCLEOTIDE SEQUENCE</scope>
    <source>
        <strain evidence="3">Rmic-2018</strain>
        <tissue evidence="3">Larvae</tissue>
    </source>
</reference>
<gene>
    <name evidence="3" type="ORF">HPB51_010356</name>
</gene>
<sequence length="185" mass="19731">MRQWTPRTRSQPQSTQSSSATIAAVAWTRACSRLWVLTTSELQQLSALDDEGPLAPANSLESLDSRAGPSEGARSLETPRSSFGSSDRAEDQLQPVPGRATAAANRSRDLRVILAIKETTSEKAKAQRPSHGASTVPLACGAVLMIVFLLAFAYGVFLFRLAHAPAPVKKIGMQRSANDTGADRG</sequence>
<dbReference type="EMBL" id="JABSTU010000005">
    <property type="protein sequence ID" value="KAH8030579.1"/>
    <property type="molecule type" value="Genomic_DNA"/>
</dbReference>
<organism evidence="3 4">
    <name type="scientific">Rhipicephalus microplus</name>
    <name type="common">Cattle tick</name>
    <name type="synonym">Boophilus microplus</name>
    <dbReference type="NCBI Taxonomy" id="6941"/>
    <lineage>
        <taxon>Eukaryota</taxon>
        <taxon>Metazoa</taxon>
        <taxon>Ecdysozoa</taxon>
        <taxon>Arthropoda</taxon>
        <taxon>Chelicerata</taxon>
        <taxon>Arachnida</taxon>
        <taxon>Acari</taxon>
        <taxon>Parasitiformes</taxon>
        <taxon>Ixodida</taxon>
        <taxon>Ixodoidea</taxon>
        <taxon>Ixodidae</taxon>
        <taxon>Rhipicephalinae</taxon>
        <taxon>Rhipicephalus</taxon>
        <taxon>Boophilus</taxon>
    </lineage>
</organism>
<name>A0A9J6E7K9_RHIMP</name>
<dbReference type="AlphaFoldDB" id="A0A9J6E7K9"/>
<evidence type="ECO:0000256" key="1">
    <source>
        <dbReference type="SAM" id="MobiDB-lite"/>
    </source>
</evidence>
<feature type="region of interest" description="Disordered" evidence="1">
    <location>
        <begin position="56"/>
        <end position="104"/>
    </location>
</feature>
<evidence type="ECO:0000313" key="4">
    <source>
        <dbReference type="Proteomes" id="UP000821866"/>
    </source>
</evidence>
<protein>
    <submittedName>
        <fullName evidence="3">Uncharacterized protein</fullName>
    </submittedName>
</protein>
<dbReference type="Proteomes" id="UP000821866">
    <property type="component" value="Chromosome 3"/>
</dbReference>
<keyword evidence="2" id="KW-0472">Membrane</keyword>
<keyword evidence="4" id="KW-1185">Reference proteome</keyword>
<evidence type="ECO:0000256" key="2">
    <source>
        <dbReference type="SAM" id="Phobius"/>
    </source>
</evidence>
<accession>A0A9J6E7K9</accession>
<reference evidence="3" key="1">
    <citation type="journal article" date="2020" name="Cell">
        <title>Large-Scale Comparative Analyses of Tick Genomes Elucidate Their Genetic Diversity and Vector Capacities.</title>
        <authorList>
            <consortium name="Tick Genome and Microbiome Consortium (TIGMIC)"/>
            <person name="Jia N."/>
            <person name="Wang J."/>
            <person name="Shi W."/>
            <person name="Du L."/>
            <person name="Sun Y."/>
            <person name="Zhan W."/>
            <person name="Jiang J.F."/>
            <person name="Wang Q."/>
            <person name="Zhang B."/>
            <person name="Ji P."/>
            <person name="Bell-Sakyi L."/>
            <person name="Cui X.M."/>
            <person name="Yuan T.T."/>
            <person name="Jiang B.G."/>
            <person name="Yang W.F."/>
            <person name="Lam T.T."/>
            <person name="Chang Q.C."/>
            <person name="Ding S.J."/>
            <person name="Wang X.J."/>
            <person name="Zhu J.G."/>
            <person name="Ruan X.D."/>
            <person name="Zhao L."/>
            <person name="Wei J.T."/>
            <person name="Ye R.Z."/>
            <person name="Que T.C."/>
            <person name="Du C.H."/>
            <person name="Zhou Y.H."/>
            <person name="Cheng J.X."/>
            <person name="Dai P.F."/>
            <person name="Guo W.B."/>
            <person name="Han X.H."/>
            <person name="Huang E.J."/>
            <person name="Li L.F."/>
            <person name="Wei W."/>
            <person name="Gao Y.C."/>
            <person name="Liu J.Z."/>
            <person name="Shao H.Z."/>
            <person name="Wang X."/>
            <person name="Wang C.C."/>
            <person name="Yang T.C."/>
            <person name="Huo Q.B."/>
            <person name="Li W."/>
            <person name="Chen H.Y."/>
            <person name="Chen S.E."/>
            <person name="Zhou L.G."/>
            <person name="Ni X.B."/>
            <person name="Tian J.H."/>
            <person name="Sheng Y."/>
            <person name="Liu T."/>
            <person name="Pan Y.S."/>
            <person name="Xia L.Y."/>
            <person name="Li J."/>
            <person name="Zhao F."/>
            <person name="Cao W.C."/>
        </authorList>
    </citation>
    <scope>NUCLEOTIDE SEQUENCE</scope>
    <source>
        <strain evidence="3">Rmic-2018</strain>
    </source>
</reference>